<keyword evidence="4" id="KW-0479">Metal-binding</keyword>
<dbReference type="AlphaFoldDB" id="A0A7C9TSF9"/>
<comment type="similarity">
    <text evidence="2 6">Belongs to the FPP/GGPP synthase family.</text>
</comment>
<accession>A0A7C9TSF9</accession>
<dbReference type="PANTHER" id="PTHR12001">
    <property type="entry name" value="GERANYLGERANYL PYROPHOSPHATE SYNTHASE"/>
    <property type="match status" value="1"/>
</dbReference>
<sequence length="356" mass="38523">MNGSDLLAVAQQRQAQVDGVLDRFFSLAKNRASAFGPEYVQLWESLEANTTGGKRFRPRMVFCAYQALGGTDNEAAAYIGAAFELLHTALIVHDDVIDHDFVRRGIPNISGTFRDRALRVGADEAAAEHSGISAAVIAGDLALFNAYRFIDRSGVDDVTRERLLEVMDDALFASAAGELIDVDFSHTPGMPKVDDILAMERLKTAVYSFECPLQAGAILAGASDEVIATLAEFGREIGIAYQIVDDLLGVFGLEAETGKTTIGDLREGKRTVMVSYATTTKSWESIRPLIGKLDLDEEEAAEVRAVLESSGARSFAEGLASYYGNRAVGRLTESHIPEALRLELFPVADAVLGRVR</sequence>
<evidence type="ECO:0000256" key="4">
    <source>
        <dbReference type="ARBA" id="ARBA00022723"/>
    </source>
</evidence>
<dbReference type="InterPro" id="IPR008949">
    <property type="entry name" value="Isoprenoid_synthase_dom_sf"/>
</dbReference>
<protein>
    <submittedName>
        <fullName evidence="7">Polyprenyl synthetase family protein</fullName>
    </submittedName>
</protein>
<organism evidence="7 8">
    <name type="scientific">Galbitalea soli</name>
    <dbReference type="NCBI Taxonomy" id="1268042"/>
    <lineage>
        <taxon>Bacteria</taxon>
        <taxon>Bacillati</taxon>
        <taxon>Actinomycetota</taxon>
        <taxon>Actinomycetes</taxon>
        <taxon>Micrococcales</taxon>
        <taxon>Microbacteriaceae</taxon>
        <taxon>Galbitalea</taxon>
    </lineage>
</organism>
<dbReference type="Gene3D" id="1.10.600.10">
    <property type="entry name" value="Farnesyl Diphosphate Synthase"/>
    <property type="match status" value="1"/>
</dbReference>
<comment type="caution">
    <text evidence="7">The sequence shown here is derived from an EMBL/GenBank/DDBJ whole genome shotgun (WGS) entry which is preliminary data.</text>
</comment>
<dbReference type="PANTHER" id="PTHR12001:SF85">
    <property type="entry name" value="SHORT CHAIN ISOPRENYL DIPHOSPHATE SYNTHASE"/>
    <property type="match status" value="1"/>
</dbReference>
<gene>
    <name evidence="7" type="ORF">G3T37_10905</name>
</gene>
<evidence type="ECO:0000313" key="8">
    <source>
        <dbReference type="Proteomes" id="UP000479756"/>
    </source>
</evidence>
<dbReference type="CDD" id="cd00685">
    <property type="entry name" value="Trans_IPPS_HT"/>
    <property type="match status" value="1"/>
</dbReference>
<dbReference type="GO" id="GO:0008299">
    <property type="term" value="P:isoprenoid biosynthetic process"/>
    <property type="evidence" value="ECO:0007669"/>
    <property type="project" value="InterPro"/>
</dbReference>
<keyword evidence="5" id="KW-0460">Magnesium</keyword>
<dbReference type="GO" id="GO:0046872">
    <property type="term" value="F:metal ion binding"/>
    <property type="evidence" value="ECO:0007669"/>
    <property type="project" value="UniProtKB-KW"/>
</dbReference>
<evidence type="ECO:0000256" key="1">
    <source>
        <dbReference type="ARBA" id="ARBA00001946"/>
    </source>
</evidence>
<dbReference type="PROSITE" id="PS00723">
    <property type="entry name" value="POLYPRENYL_SYNTHASE_1"/>
    <property type="match status" value="1"/>
</dbReference>
<dbReference type="EMBL" id="JAAGWZ010000003">
    <property type="protein sequence ID" value="NEM91864.1"/>
    <property type="molecule type" value="Genomic_DNA"/>
</dbReference>
<dbReference type="Pfam" id="PF00348">
    <property type="entry name" value="polyprenyl_synt"/>
    <property type="match status" value="1"/>
</dbReference>
<evidence type="ECO:0000256" key="6">
    <source>
        <dbReference type="RuleBase" id="RU004466"/>
    </source>
</evidence>
<reference evidence="7 8" key="1">
    <citation type="journal article" date="2014" name="Int. J. Syst. Evol. Microbiol.">
        <title>Description of Galbitalea soli gen. nov., sp. nov., and Frondihabitans sucicola sp. nov.</title>
        <authorList>
            <person name="Kim S.J."/>
            <person name="Lim J.M."/>
            <person name="Ahn J.H."/>
            <person name="Weon H.Y."/>
            <person name="Hamada M."/>
            <person name="Suzuki K."/>
            <person name="Ahn T.Y."/>
            <person name="Kwon S.W."/>
        </authorList>
    </citation>
    <scope>NUCLEOTIDE SEQUENCE [LARGE SCALE GENOMIC DNA]</scope>
    <source>
        <strain evidence="7 8">NBRC 108727</strain>
    </source>
</reference>
<dbReference type="GO" id="GO:0004659">
    <property type="term" value="F:prenyltransferase activity"/>
    <property type="evidence" value="ECO:0007669"/>
    <property type="project" value="InterPro"/>
</dbReference>
<evidence type="ECO:0000256" key="5">
    <source>
        <dbReference type="ARBA" id="ARBA00022842"/>
    </source>
</evidence>
<dbReference type="InterPro" id="IPR000092">
    <property type="entry name" value="Polyprenyl_synt"/>
</dbReference>
<dbReference type="InterPro" id="IPR033749">
    <property type="entry name" value="Polyprenyl_synt_CS"/>
</dbReference>
<name>A0A7C9TSF9_9MICO</name>
<dbReference type="RefSeq" id="WP_163473926.1">
    <property type="nucleotide sequence ID" value="NZ_JAAGWZ010000003.1"/>
</dbReference>
<dbReference type="PROSITE" id="PS00444">
    <property type="entry name" value="POLYPRENYL_SYNTHASE_2"/>
    <property type="match status" value="1"/>
</dbReference>
<dbReference type="SFLD" id="SFLDS00005">
    <property type="entry name" value="Isoprenoid_Synthase_Type_I"/>
    <property type="match status" value="1"/>
</dbReference>
<comment type="cofactor">
    <cofactor evidence="1">
        <name>Mg(2+)</name>
        <dbReference type="ChEBI" id="CHEBI:18420"/>
    </cofactor>
</comment>
<keyword evidence="8" id="KW-1185">Reference proteome</keyword>
<proteinExistence type="inferred from homology"/>
<evidence type="ECO:0000256" key="3">
    <source>
        <dbReference type="ARBA" id="ARBA00022679"/>
    </source>
</evidence>
<dbReference type="Proteomes" id="UP000479756">
    <property type="component" value="Unassembled WGS sequence"/>
</dbReference>
<keyword evidence="3 6" id="KW-0808">Transferase</keyword>
<dbReference type="SUPFAM" id="SSF48576">
    <property type="entry name" value="Terpenoid synthases"/>
    <property type="match status" value="1"/>
</dbReference>
<evidence type="ECO:0000256" key="2">
    <source>
        <dbReference type="ARBA" id="ARBA00006706"/>
    </source>
</evidence>
<evidence type="ECO:0000313" key="7">
    <source>
        <dbReference type="EMBL" id="NEM91864.1"/>
    </source>
</evidence>